<keyword evidence="2" id="KW-1185">Reference proteome</keyword>
<dbReference type="Proteomes" id="UP001153332">
    <property type="component" value="Unassembled WGS sequence"/>
</dbReference>
<evidence type="ECO:0000313" key="1">
    <source>
        <dbReference type="EMBL" id="KAJ8128961.1"/>
    </source>
</evidence>
<sequence length="559" mass="63568">MPKAPEEAPDIQSLVEASRDQILRNIQSHSERDLLCAYRRFIPRSSLRDILTRHKVESHLSLSLPDAELSIRLAAQIAPEGNQKCHCQKDACTGGRIIFASLLRIGREDYIQCVIDQSSAKLCDSTLPLKADELQVQPGIPKLSGKEWQLLENAQWQIRSHYLSSLSLDVDKVVELDDGAALPLTDIRNISVQEDQVGSSHKVSRVTIHSGHHQLDYEQGGGSDVFVLKTFRHSDFPGLAEADFKAELRANQQAPQHDRIVPLLTAFKFGDGFHLIFPYATDGDLHNLWRTFNVSDDNHGIHWYSPRWLLTQCCGIAEALVAMHQPNLNDNARWVPQLHADIKSNNILCFRDARNEFCLKLADFGISRTASDDLTLDCSHVEHTNTYRPPEYDTEERISLKYDVWSLGCLYLEFITWAISGYNAIDTFSRQRLSEKSDKRTSKAKGGDTEDTFFKKLTYLPSYDLSGLRIRAWRQSIEVITRNTTRSWRSFRISRGELNVSCKIKDSVKEHIKNLQTKHRLIAEFLKITETKMLVVEVDQRASSSEVARLLQNLSDSGL</sequence>
<proteinExistence type="predicted"/>
<reference evidence="1" key="1">
    <citation type="submission" date="2022-12" db="EMBL/GenBank/DDBJ databases">
        <title>Genome Sequence of Lasiodiplodia mahajangana.</title>
        <authorList>
            <person name="Buettner E."/>
        </authorList>
    </citation>
    <scope>NUCLEOTIDE SEQUENCE</scope>
    <source>
        <strain evidence="1">VT137</strain>
    </source>
</reference>
<protein>
    <submittedName>
        <fullName evidence="1">Uncharacterized protein</fullName>
    </submittedName>
</protein>
<dbReference type="EMBL" id="JAPUUL010000905">
    <property type="protein sequence ID" value="KAJ8128961.1"/>
    <property type="molecule type" value="Genomic_DNA"/>
</dbReference>
<organism evidence="1 2">
    <name type="scientific">Lasiodiplodia mahajangana</name>
    <dbReference type="NCBI Taxonomy" id="1108764"/>
    <lineage>
        <taxon>Eukaryota</taxon>
        <taxon>Fungi</taxon>
        <taxon>Dikarya</taxon>
        <taxon>Ascomycota</taxon>
        <taxon>Pezizomycotina</taxon>
        <taxon>Dothideomycetes</taxon>
        <taxon>Dothideomycetes incertae sedis</taxon>
        <taxon>Botryosphaeriales</taxon>
        <taxon>Botryosphaeriaceae</taxon>
        <taxon>Lasiodiplodia</taxon>
    </lineage>
</organism>
<gene>
    <name evidence="1" type="ORF">O1611_g4672</name>
</gene>
<name>A0ACC2JN70_9PEZI</name>
<comment type="caution">
    <text evidence="1">The sequence shown here is derived from an EMBL/GenBank/DDBJ whole genome shotgun (WGS) entry which is preliminary data.</text>
</comment>
<accession>A0ACC2JN70</accession>
<evidence type="ECO:0000313" key="2">
    <source>
        <dbReference type="Proteomes" id="UP001153332"/>
    </source>
</evidence>